<organism evidence="1 2">
    <name type="scientific">Fusibacter paucivorans</name>
    <dbReference type="NCBI Taxonomy" id="76009"/>
    <lineage>
        <taxon>Bacteria</taxon>
        <taxon>Bacillati</taxon>
        <taxon>Bacillota</taxon>
        <taxon>Clostridia</taxon>
        <taxon>Eubacteriales</taxon>
        <taxon>Eubacteriales Family XII. Incertae Sedis</taxon>
        <taxon>Fusibacter</taxon>
    </lineage>
</organism>
<reference evidence="1 2" key="1">
    <citation type="submission" date="2021-05" db="EMBL/GenBank/DDBJ databases">
        <title>Fusibacter ferrireducens sp. nov., an anaerobic, sulfur- and Fe-reducing bacterium isolated from the mangrove sediment.</title>
        <authorList>
            <person name="Qiu D."/>
        </authorList>
    </citation>
    <scope>NUCLEOTIDE SEQUENCE [LARGE SCALE GENOMIC DNA]</scope>
    <source>
        <strain evidence="1 2">DSM 12116</strain>
    </source>
</reference>
<comment type="caution">
    <text evidence="1">The sequence shown here is derived from an EMBL/GenBank/DDBJ whole genome shotgun (WGS) entry which is preliminary data.</text>
</comment>
<proteinExistence type="predicted"/>
<dbReference type="SUPFAM" id="SSF56037">
    <property type="entry name" value="PheT/TilS domain"/>
    <property type="match status" value="1"/>
</dbReference>
<evidence type="ECO:0008006" key="3">
    <source>
        <dbReference type="Google" id="ProtNLM"/>
    </source>
</evidence>
<protein>
    <recommendedName>
        <fullName evidence="3">B3/B4 tRNA-binding domain-containing protein</fullName>
    </recommendedName>
</protein>
<keyword evidence="2" id="KW-1185">Reference proteome</keyword>
<name>A0ABS5PN97_9FIRM</name>
<evidence type="ECO:0000313" key="1">
    <source>
        <dbReference type="EMBL" id="MBS7526633.1"/>
    </source>
</evidence>
<evidence type="ECO:0000313" key="2">
    <source>
        <dbReference type="Proteomes" id="UP000746471"/>
    </source>
</evidence>
<dbReference type="RefSeq" id="WP_213236495.1">
    <property type="nucleotide sequence ID" value="NZ_JAHBCL010000012.1"/>
</dbReference>
<dbReference type="EMBL" id="JAHBCL010000012">
    <property type="protein sequence ID" value="MBS7526633.1"/>
    <property type="molecule type" value="Genomic_DNA"/>
</dbReference>
<accession>A0ABS5PN97</accession>
<gene>
    <name evidence="1" type="ORF">KHM83_08090</name>
</gene>
<sequence length="222" mass="24805">MLKFDQKVPVQYPGTKIGILVIKNIDVSASQNETDNETFYQTIRAKYDGLNRPALKAIAPINAYVTYYKQFKQSYHLLPQLESIISGKPPRNAKTALLQSMFFTEIETMLLTAGHDLSCLTPPLSLSIAFGNEHYQSISGKEVTATKNDLILYDAQGVFSSILRGPDSRSKITAKTRDAIFTVYAPPIINTALIEAHLMTLEKRIKITSPESITELKQVFEC</sequence>
<dbReference type="Proteomes" id="UP000746471">
    <property type="component" value="Unassembled WGS sequence"/>
</dbReference>